<accession>A0A0F9TI69</accession>
<name>A0A0F9TI69_9ZZZZ</name>
<evidence type="ECO:0000313" key="1">
    <source>
        <dbReference type="EMBL" id="KKN74592.1"/>
    </source>
</evidence>
<dbReference type="EMBL" id="LAZR01000323">
    <property type="protein sequence ID" value="KKN74592.1"/>
    <property type="molecule type" value="Genomic_DNA"/>
</dbReference>
<reference evidence="1" key="1">
    <citation type="journal article" date="2015" name="Nature">
        <title>Complex archaea that bridge the gap between prokaryotes and eukaryotes.</title>
        <authorList>
            <person name="Spang A."/>
            <person name="Saw J.H."/>
            <person name="Jorgensen S.L."/>
            <person name="Zaremba-Niedzwiedzka K."/>
            <person name="Martijn J."/>
            <person name="Lind A.E."/>
            <person name="van Eijk R."/>
            <person name="Schleper C."/>
            <person name="Guy L."/>
            <person name="Ettema T.J."/>
        </authorList>
    </citation>
    <scope>NUCLEOTIDE SEQUENCE</scope>
</reference>
<comment type="caution">
    <text evidence="1">The sequence shown here is derived from an EMBL/GenBank/DDBJ whole genome shotgun (WGS) entry which is preliminary data.</text>
</comment>
<sequence length="76" mass="8404">MNNEAPFRNPAAEKRDRGRFRNVFTRVRGSTHGCETSISSIDKYHNESGTTLSESGRALERGFRACARAASRAGET</sequence>
<protein>
    <submittedName>
        <fullName evidence="1">Uncharacterized protein</fullName>
    </submittedName>
</protein>
<dbReference type="AlphaFoldDB" id="A0A0F9TI69"/>
<gene>
    <name evidence="1" type="ORF">LCGC14_0389130</name>
</gene>
<organism evidence="1">
    <name type="scientific">marine sediment metagenome</name>
    <dbReference type="NCBI Taxonomy" id="412755"/>
    <lineage>
        <taxon>unclassified sequences</taxon>
        <taxon>metagenomes</taxon>
        <taxon>ecological metagenomes</taxon>
    </lineage>
</organism>
<proteinExistence type="predicted"/>